<protein>
    <submittedName>
        <fullName evidence="2">Uncharacterized protein</fullName>
    </submittedName>
</protein>
<organism evidence="2 3">
    <name type="scientific">Clonostachys byssicola</name>
    <dbReference type="NCBI Taxonomy" id="160290"/>
    <lineage>
        <taxon>Eukaryota</taxon>
        <taxon>Fungi</taxon>
        <taxon>Dikarya</taxon>
        <taxon>Ascomycota</taxon>
        <taxon>Pezizomycotina</taxon>
        <taxon>Sordariomycetes</taxon>
        <taxon>Hypocreomycetidae</taxon>
        <taxon>Hypocreales</taxon>
        <taxon>Bionectriaceae</taxon>
        <taxon>Clonostachys</taxon>
    </lineage>
</organism>
<accession>A0A9N9UHP8</accession>
<dbReference type="Proteomes" id="UP000754883">
    <property type="component" value="Unassembled WGS sequence"/>
</dbReference>
<dbReference type="AlphaFoldDB" id="A0A9N9UHP8"/>
<keyword evidence="3" id="KW-1185">Reference proteome</keyword>
<feature type="compositionally biased region" description="Basic and acidic residues" evidence="1">
    <location>
        <begin position="377"/>
        <end position="388"/>
    </location>
</feature>
<reference evidence="3" key="1">
    <citation type="submission" date="2019-06" db="EMBL/GenBank/DDBJ databases">
        <authorList>
            <person name="Broberg M."/>
        </authorList>
    </citation>
    <scope>NUCLEOTIDE SEQUENCE [LARGE SCALE GENOMIC DNA]</scope>
</reference>
<feature type="region of interest" description="Disordered" evidence="1">
    <location>
        <begin position="347"/>
        <end position="445"/>
    </location>
</feature>
<dbReference type="EMBL" id="CABFNO020001476">
    <property type="protein sequence ID" value="CAG9991039.1"/>
    <property type="molecule type" value="Genomic_DNA"/>
</dbReference>
<feature type="compositionally biased region" description="Basic and acidic residues" evidence="1">
    <location>
        <begin position="398"/>
        <end position="419"/>
    </location>
</feature>
<dbReference type="PANTHER" id="PTHR38790:SF9">
    <property type="entry name" value="F-BOX DOMAIN-CONTAINING PROTEIN"/>
    <property type="match status" value="1"/>
</dbReference>
<gene>
    <name evidence="2" type="ORF">CBYS24578_00007267</name>
</gene>
<sequence length="445" mass="51519">MAIVSLDPGAYVFTLQNLPQEIQALIYGFAVVEPPRWAKRHSLKCDFTPTRAKLTEPPPFALTEVYINPKATKMGTTTRCSCAKRKGLSLLLVSKLINKIATPIFWSQNTFCFMDAVEFIAAVKHNLRPQHREMIQSLSIINPDPSGAPTHVSFAGERSKFMDDFWKTIKNCPSLRKLEVAYAYIEPTRKVPTHEHLNEIPEMLPNLSTISLSFLVPINRRNLGFNYPPPYYYDEWSHQALYVKYSRPLSLLREEPWTESELHLHYRYFHFNFRVYVSTASKVKFCGADIEKLDNYYASWRIPQTLNAESNIRRLQLPNGETTVVKVYGLPLTVKARNARLSYVKAEARKRERRPDGSRVAEHEAMNFAKQRKRQSRQGDMEQERDEYQELQIARGVRRLDLKAKEDKDAKKSAKNERKSVRKGMKAAEENRRLERKRVGKGPIA</sequence>
<comment type="caution">
    <text evidence="2">The sequence shown here is derived from an EMBL/GenBank/DDBJ whole genome shotgun (WGS) entry which is preliminary data.</text>
</comment>
<dbReference type="PANTHER" id="PTHR38790">
    <property type="entry name" value="2EXR DOMAIN-CONTAINING PROTEIN-RELATED"/>
    <property type="match status" value="1"/>
</dbReference>
<feature type="compositionally biased region" description="Basic and acidic residues" evidence="1">
    <location>
        <begin position="347"/>
        <end position="365"/>
    </location>
</feature>
<dbReference type="OrthoDB" id="62952at2759"/>
<name>A0A9N9UHP8_9HYPO</name>
<evidence type="ECO:0000313" key="2">
    <source>
        <dbReference type="EMBL" id="CAG9991039.1"/>
    </source>
</evidence>
<evidence type="ECO:0000313" key="3">
    <source>
        <dbReference type="Proteomes" id="UP000754883"/>
    </source>
</evidence>
<reference evidence="2 3" key="2">
    <citation type="submission" date="2021-10" db="EMBL/GenBank/DDBJ databases">
        <authorList>
            <person name="Piombo E."/>
        </authorList>
    </citation>
    <scope>NUCLEOTIDE SEQUENCE [LARGE SCALE GENOMIC DNA]</scope>
</reference>
<proteinExistence type="predicted"/>
<evidence type="ECO:0000256" key="1">
    <source>
        <dbReference type="SAM" id="MobiDB-lite"/>
    </source>
</evidence>
<feature type="compositionally biased region" description="Basic residues" evidence="1">
    <location>
        <begin position="434"/>
        <end position="445"/>
    </location>
</feature>